<dbReference type="EC" id="2.7.1.180" evidence="2"/>
<evidence type="ECO:0000256" key="2">
    <source>
        <dbReference type="ARBA" id="ARBA00011955"/>
    </source>
</evidence>
<keyword evidence="12" id="KW-1185">Reference proteome</keyword>
<evidence type="ECO:0000256" key="7">
    <source>
        <dbReference type="ARBA" id="ARBA00022827"/>
    </source>
</evidence>
<evidence type="ECO:0000256" key="5">
    <source>
        <dbReference type="ARBA" id="ARBA00022679"/>
    </source>
</evidence>
<evidence type="ECO:0000256" key="1">
    <source>
        <dbReference type="ARBA" id="ARBA00001946"/>
    </source>
</evidence>
<dbReference type="PANTHER" id="PTHR30040">
    <property type="entry name" value="THIAMINE BIOSYNTHESIS LIPOPROTEIN APBE"/>
    <property type="match status" value="1"/>
</dbReference>
<proteinExistence type="predicted"/>
<name>A0A7Y9ZB06_9MICO</name>
<keyword evidence="7" id="KW-0274">FAD</keyword>
<evidence type="ECO:0000256" key="6">
    <source>
        <dbReference type="ARBA" id="ARBA00022723"/>
    </source>
</evidence>
<keyword evidence="6" id="KW-0479">Metal-binding</keyword>
<dbReference type="OrthoDB" id="9778595at2"/>
<keyword evidence="4" id="KW-0285">Flavoprotein</keyword>
<dbReference type="InterPro" id="IPR003374">
    <property type="entry name" value="ApbE-like_sf"/>
</dbReference>
<dbReference type="PANTHER" id="PTHR30040:SF2">
    <property type="entry name" value="FAD:PROTEIN FMN TRANSFERASE"/>
    <property type="match status" value="1"/>
</dbReference>
<organism evidence="11 12">
    <name type="scientific">Demequina lutea</name>
    <dbReference type="NCBI Taxonomy" id="431489"/>
    <lineage>
        <taxon>Bacteria</taxon>
        <taxon>Bacillati</taxon>
        <taxon>Actinomycetota</taxon>
        <taxon>Actinomycetes</taxon>
        <taxon>Micrococcales</taxon>
        <taxon>Demequinaceae</taxon>
        <taxon>Demequina</taxon>
    </lineage>
</organism>
<evidence type="ECO:0000256" key="3">
    <source>
        <dbReference type="ARBA" id="ARBA00016337"/>
    </source>
</evidence>
<evidence type="ECO:0000256" key="10">
    <source>
        <dbReference type="ARBA" id="ARBA00048540"/>
    </source>
</evidence>
<comment type="caution">
    <text evidence="11">The sequence shown here is derived from an EMBL/GenBank/DDBJ whole genome shotgun (WGS) entry which is preliminary data.</text>
</comment>
<dbReference type="Proteomes" id="UP000547973">
    <property type="component" value="Unassembled WGS sequence"/>
</dbReference>
<evidence type="ECO:0000313" key="11">
    <source>
        <dbReference type="EMBL" id="NYI41871.1"/>
    </source>
</evidence>
<protein>
    <recommendedName>
        <fullName evidence="3">FAD:protein FMN transferase</fullName>
        <ecNumber evidence="2">2.7.1.180</ecNumber>
    </recommendedName>
    <alternativeName>
        <fullName evidence="9">Flavin transferase</fullName>
    </alternativeName>
</protein>
<accession>A0A7Y9ZB06</accession>
<comment type="catalytic activity">
    <reaction evidence="10">
        <text>L-threonyl-[protein] + FAD = FMN-L-threonyl-[protein] + AMP + H(+)</text>
        <dbReference type="Rhea" id="RHEA:36847"/>
        <dbReference type="Rhea" id="RHEA-COMP:11060"/>
        <dbReference type="Rhea" id="RHEA-COMP:11061"/>
        <dbReference type="ChEBI" id="CHEBI:15378"/>
        <dbReference type="ChEBI" id="CHEBI:30013"/>
        <dbReference type="ChEBI" id="CHEBI:57692"/>
        <dbReference type="ChEBI" id="CHEBI:74257"/>
        <dbReference type="ChEBI" id="CHEBI:456215"/>
        <dbReference type="EC" id="2.7.1.180"/>
    </reaction>
</comment>
<keyword evidence="11" id="KW-0449">Lipoprotein</keyword>
<dbReference type="GO" id="GO:0016740">
    <property type="term" value="F:transferase activity"/>
    <property type="evidence" value="ECO:0007669"/>
    <property type="project" value="UniProtKB-KW"/>
</dbReference>
<sequence>MSDKTRGTYRRTVDAMAMPFEVFLDGVVDTDAAALGVESFHQDLLWANDVFSLWDADSVLSRHLRGELTLEECPGEVREVLESCEWYRERTGGAFDAHKPGGSLDPTGIVKSWAVARAVWRLDAVASNWMVGASGDVMTRGGVRDIGIANPHVKGSPQGTDVVDVVRLGPEHPALATSGGAQVVDHIWDPVTGELARHFMQVSVAGTDFVSCDAWATAICAGGLRTAGLAMEDGYEVLMIIGGRYDGTFEAQKSPGWPSVAG</sequence>
<dbReference type="Gene3D" id="3.10.520.10">
    <property type="entry name" value="ApbE-like domains"/>
    <property type="match status" value="2"/>
</dbReference>
<evidence type="ECO:0000256" key="9">
    <source>
        <dbReference type="ARBA" id="ARBA00031306"/>
    </source>
</evidence>
<dbReference type="Pfam" id="PF02424">
    <property type="entry name" value="ApbE"/>
    <property type="match status" value="1"/>
</dbReference>
<evidence type="ECO:0000256" key="4">
    <source>
        <dbReference type="ARBA" id="ARBA00022630"/>
    </source>
</evidence>
<dbReference type="InterPro" id="IPR024932">
    <property type="entry name" value="ApbE"/>
</dbReference>
<dbReference type="GO" id="GO:0046872">
    <property type="term" value="F:metal ion binding"/>
    <property type="evidence" value="ECO:0007669"/>
    <property type="project" value="UniProtKB-KW"/>
</dbReference>
<gene>
    <name evidence="11" type="ORF">BKA03_001990</name>
</gene>
<dbReference type="SUPFAM" id="SSF143631">
    <property type="entry name" value="ApbE-like"/>
    <property type="match status" value="1"/>
</dbReference>
<reference evidence="11 12" key="1">
    <citation type="submission" date="2020-07" db="EMBL/GenBank/DDBJ databases">
        <title>Sequencing the genomes of 1000 actinobacteria strains.</title>
        <authorList>
            <person name="Klenk H.-P."/>
        </authorList>
    </citation>
    <scope>NUCLEOTIDE SEQUENCE [LARGE SCALE GENOMIC DNA]</scope>
    <source>
        <strain evidence="11 12">DSM 19970</strain>
    </source>
</reference>
<dbReference type="AlphaFoldDB" id="A0A7Y9ZB06"/>
<dbReference type="RefSeq" id="WP_062075750.1">
    <property type="nucleotide sequence ID" value="NZ_BBRC01000013.1"/>
</dbReference>
<comment type="cofactor">
    <cofactor evidence="1">
        <name>Mg(2+)</name>
        <dbReference type="ChEBI" id="CHEBI:18420"/>
    </cofactor>
</comment>
<dbReference type="EMBL" id="JACBZO010000001">
    <property type="protein sequence ID" value="NYI41871.1"/>
    <property type="molecule type" value="Genomic_DNA"/>
</dbReference>
<evidence type="ECO:0000313" key="12">
    <source>
        <dbReference type="Proteomes" id="UP000547973"/>
    </source>
</evidence>
<keyword evidence="5" id="KW-0808">Transferase</keyword>
<keyword evidence="8" id="KW-0460">Magnesium</keyword>
<evidence type="ECO:0000256" key="8">
    <source>
        <dbReference type="ARBA" id="ARBA00022842"/>
    </source>
</evidence>